<dbReference type="CDD" id="cd06171">
    <property type="entry name" value="Sigma70_r4"/>
    <property type="match status" value="1"/>
</dbReference>
<dbReference type="InterPro" id="IPR036388">
    <property type="entry name" value="WH-like_DNA-bd_sf"/>
</dbReference>
<dbReference type="InterPro" id="IPR013324">
    <property type="entry name" value="RNA_pol_sigma_r3/r4-like"/>
</dbReference>
<dbReference type="InterPro" id="IPR013249">
    <property type="entry name" value="RNA_pol_sigma70_r4_t2"/>
</dbReference>
<evidence type="ECO:0008006" key="9">
    <source>
        <dbReference type="Google" id="ProtNLM"/>
    </source>
</evidence>
<organism evidence="7 8">
    <name type="scientific">Candidatus Taylorbacteria bacterium CG10_big_fil_rev_8_21_14_0_10_41_48</name>
    <dbReference type="NCBI Taxonomy" id="1975024"/>
    <lineage>
        <taxon>Bacteria</taxon>
        <taxon>Candidatus Tayloriibacteriota</taxon>
    </lineage>
</organism>
<dbReference type="GO" id="GO:0006352">
    <property type="term" value="P:DNA-templated transcription initiation"/>
    <property type="evidence" value="ECO:0007669"/>
    <property type="project" value="InterPro"/>
</dbReference>
<keyword evidence="4" id="KW-0804">Transcription</keyword>
<dbReference type="SUPFAM" id="SSF88946">
    <property type="entry name" value="Sigma2 domain of RNA polymerase sigma factors"/>
    <property type="match status" value="1"/>
</dbReference>
<reference evidence="8" key="1">
    <citation type="submission" date="2017-09" db="EMBL/GenBank/DDBJ databases">
        <title>Depth-based differentiation of microbial function through sediment-hosted aquifers and enrichment of novel symbionts in the deep terrestrial subsurface.</title>
        <authorList>
            <person name="Probst A.J."/>
            <person name="Ladd B."/>
            <person name="Jarett J.K."/>
            <person name="Geller-Mcgrath D.E."/>
            <person name="Sieber C.M.K."/>
            <person name="Emerson J.B."/>
            <person name="Anantharaman K."/>
            <person name="Thomas B.C."/>
            <person name="Malmstrom R."/>
            <person name="Stieglmeier M."/>
            <person name="Klingl A."/>
            <person name="Woyke T."/>
            <person name="Ryan C.M."/>
            <person name="Banfield J.F."/>
        </authorList>
    </citation>
    <scope>NUCLEOTIDE SEQUENCE [LARGE SCALE GENOMIC DNA]</scope>
</reference>
<comment type="caution">
    <text evidence="7">The sequence shown here is derived from an EMBL/GenBank/DDBJ whole genome shotgun (WGS) entry which is preliminary data.</text>
</comment>
<evidence type="ECO:0000256" key="2">
    <source>
        <dbReference type="ARBA" id="ARBA00023015"/>
    </source>
</evidence>
<evidence type="ECO:0000256" key="1">
    <source>
        <dbReference type="ARBA" id="ARBA00010641"/>
    </source>
</evidence>
<evidence type="ECO:0000313" key="7">
    <source>
        <dbReference type="EMBL" id="PJE74165.1"/>
    </source>
</evidence>
<dbReference type="InterPro" id="IPR039425">
    <property type="entry name" value="RNA_pol_sigma-70-like"/>
</dbReference>
<dbReference type="InterPro" id="IPR007627">
    <property type="entry name" value="RNA_pol_sigma70_r2"/>
</dbReference>
<dbReference type="GO" id="GO:0016987">
    <property type="term" value="F:sigma factor activity"/>
    <property type="evidence" value="ECO:0007669"/>
    <property type="project" value="UniProtKB-KW"/>
</dbReference>
<proteinExistence type="inferred from homology"/>
<accession>A0A2M8LC33</accession>
<comment type="similarity">
    <text evidence="1">Belongs to the sigma-70 factor family. ECF subfamily.</text>
</comment>
<dbReference type="Gene3D" id="1.10.10.10">
    <property type="entry name" value="Winged helix-like DNA-binding domain superfamily/Winged helix DNA-binding domain"/>
    <property type="match status" value="1"/>
</dbReference>
<dbReference type="PANTHER" id="PTHR43133">
    <property type="entry name" value="RNA POLYMERASE ECF-TYPE SIGMA FACTO"/>
    <property type="match status" value="1"/>
</dbReference>
<dbReference type="AlphaFoldDB" id="A0A2M8LC33"/>
<dbReference type="Pfam" id="PF04542">
    <property type="entry name" value="Sigma70_r2"/>
    <property type="match status" value="1"/>
</dbReference>
<dbReference type="EMBL" id="PFEQ01000009">
    <property type="protein sequence ID" value="PJE74165.1"/>
    <property type="molecule type" value="Genomic_DNA"/>
</dbReference>
<dbReference type="SUPFAM" id="SSF88659">
    <property type="entry name" value="Sigma3 and sigma4 domains of RNA polymerase sigma factors"/>
    <property type="match status" value="1"/>
</dbReference>
<evidence type="ECO:0000256" key="4">
    <source>
        <dbReference type="ARBA" id="ARBA00023163"/>
    </source>
</evidence>
<evidence type="ECO:0000259" key="6">
    <source>
        <dbReference type="Pfam" id="PF08281"/>
    </source>
</evidence>
<evidence type="ECO:0000313" key="8">
    <source>
        <dbReference type="Proteomes" id="UP000228700"/>
    </source>
</evidence>
<dbReference type="Pfam" id="PF08281">
    <property type="entry name" value="Sigma70_r4_2"/>
    <property type="match status" value="1"/>
</dbReference>
<feature type="domain" description="RNA polymerase sigma factor 70 region 4 type 2" evidence="6">
    <location>
        <begin position="122"/>
        <end position="171"/>
    </location>
</feature>
<keyword evidence="2" id="KW-0805">Transcription regulation</keyword>
<sequence length="180" mass="21036">MQSHDHYSDEKLVVLVQVENQELYSILVERYQAKLMRYIGVMIYDRAKTVDIVQETFIKAFINLKSFDAGRKFSSWIYRIAHNEALNVIKKYHREVILDDTFDFPSNEDISANFEQKETVEMVRVCIRSIPPIYSEPLILYVLEGKSYSEISDILRVSMGTVATRISRGKVLMKKICQKN</sequence>
<protein>
    <recommendedName>
        <fullName evidence="9">RNA polymerase sigma factor</fullName>
    </recommendedName>
</protein>
<keyword evidence="3" id="KW-0731">Sigma factor</keyword>
<name>A0A2M8LC33_9BACT</name>
<gene>
    <name evidence="7" type="ORF">COV01_01545</name>
</gene>
<evidence type="ECO:0000259" key="5">
    <source>
        <dbReference type="Pfam" id="PF04542"/>
    </source>
</evidence>
<dbReference type="PANTHER" id="PTHR43133:SF51">
    <property type="entry name" value="RNA POLYMERASE SIGMA FACTOR"/>
    <property type="match status" value="1"/>
</dbReference>
<dbReference type="Gene3D" id="1.10.1740.10">
    <property type="match status" value="1"/>
</dbReference>
<dbReference type="GO" id="GO:0003677">
    <property type="term" value="F:DNA binding"/>
    <property type="evidence" value="ECO:0007669"/>
    <property type="project" value="InterPro"/>
</dbReference>
<dbReference type="NCBIfam" id="TIGR02937">
    <property type="entry name" value="sigma70-ECF"/>
    <property type="match status" value="1"/>
</dbReference>
<dbReference type="InterPro" id="IPR013325">
    <property type="entry name" value="RNA_pol_sigma_r2"/>
</dbReference>
<dbReference type="InterPro" id="IPR014284">
    <property type="entry name" value="RNA_pol_sigma-70_dom"/>
</dbReference>
<dbReference type="Proteomes" id="UP000228700">
    <property type="component" value="Unassembled WGS sequence"/>
</dbReference>
<feature type="domain" description="RNA polymerase sigma-70 region 2" evidence="5">
    <location>
        <begin position="27"/>
        <end position="94"/>
    </location>
</feature>
<evidence type="ECO:0000256" key="3">
    <source>
        <dbReference type="ARBA" id="ARBA00023082"/>
    </source>
</evidence>